<dbReference type="InterPro" id="IPR008979">
    <property type="entry name" value="Galactose-bd-like_sf"/>
</dbReference>
<evidence type="ECO:0000259" key="9">
    <source>
        <dbReference type="Pfam" id="PF08547"/>
    </source>
</evidence>
<sequence>MASSLKILDSACLLKKYHWQNGLCALFRPLVDSCNLKWYSSYRRPGTPPDRTPPWKKIDFSFQKGVEGIKTHFGRLVKEVTDHVKGPEGRPLKQYMLEQTRVIWEFRSQEDLDKWVISSDVEIGGKSEIYMQLGKNNQSALLYGNINTTVPRDGETRYSGYCSMRSKPRLVAFDRKKPYDWSNFNTLVLRVRGDGRPWMINIYTDPYFSHQKDDIYNYFMFTRGGPYWEEIKIPFSKFFFTSRGRIQDNQHALWLDKISTLGFTIADQVNGPFQLEIDFIGLFCDAAHTEETAYELYERNPKNPKK</sequence>
<keyword evidence="11" id="KW-1185">Reference proteome</keyword>
<dbReference type="Proteomes" id="UP001178461">
    <property type="component" value="Chromosome 1"/>
</dbReference>
<evidence type="ECO:0000256" key="2">
    <source>
        <dbReference type="ARBA" id="ARBA00007884"/>
    </source>
</evidence>
<evidence type="ECO:0000256" key="1">
    <source>
        <dbReference type="ARBA" id="ARBA00004173"/>
    </source>
</evidence>
<dbReference type="SUPFAM" id="SSF49785">
    <property type="entry name" value="Galactose-binding domain-like"/>
    <property type="match status" value="1"/>
</dbReference>
<dbReference type="AlphaFoldDB" id="A0AA35JSL5"/>
<evidence type="ECO:0000313" key="11">
    <source>
        <dbReference type="Proteomes" id="UP001178461"/>
    </source>
</evidence>
<dbReference type="PANTHER" id="PTHR13194">
    <property type="entry name" value="COMPLEX I INTERMEDIATE-ASSOCIATED PROTEIN 30"/>
    <property type="match status" value="1"/>
</dbReference>
<evidence type="ECO:0000256" key="4">
    <source>
        <dbReference type="ARBA" id="ARBA00023128"/>
    </source>
</evidence>
<evidence type="ECO:0000256" key="3">
    <source>
        <dbReference type="ARBA" id="ARBA00020004"/>
    </source>
</evidence>
<comment type="function">
    <text evidence="6">As part of the MCIA complex, involved in the assembly of the mitochondrial complex I.</text>
</comment>
<evidence type="ECO:0000256" key="6">
    <source>
        <dbReference type="ARBA" id="ARBA00029396"/>
    </source>
</evidence>
<dbReference type="PANTHER" id="PTHR13194:SF18">
    <property type="entry name" value="COMPLEX I INTERMEDIATE-ASSOCIATED PROTEIN 30, MITOCHONDRIAL"/>
    <property type="match status" value="1"/>
</dbReference>
<dbReference type="InterPro" id="IPR013857">
    <property type="entry name" value="NADH-UbQ_OxRdtase-assoc_prot30"/>
</dbReference>
<feature type="domain" description="NADH:ubiquinone oxidoreductase intermediate-associated protein 30" evidence="9">
    <location>
        <begin position="104"/>
        <end position="277"/>
    </location>
</feature>
<comment type="similarity">
    <text evidence="2">Belongs to the CIA30 family.</text>
</comment>
<keyword evidence="4" id="KW-0496">Mitochondrion</keyword>
<protein>
    <recommendedName>
        <fullName evidence="3">Complex I intermediate-associated protein 30, mitochondrial</fullName>
    </recommendedName>
    <alternativeName>
        <fullName evidence="7">NADH dehydrogenase [ubiquinone] 1 alpha subcomplex assembly factor 1</fullName>
    </alternativeName>
</protein>
<dbReference type="GO" id="GO:0006120">
    <property type="term" value="P:mitochondrial electron transport, NADH to ubiquinone"/>
    <property type="evidence" value="ECO:0007669"/>
    <property type="project" value="TreeGrafter"/>
</dbReference>
<evidence type="ECO:0000256" key="8">
    <source>
        <dbReference type="ARBA" id="ARBA00047124"/>
    </source>
</evidence>
<dbReference type="InterPro" id="IPR039131">
    <property type="entry name" value="NDUFAF1"/>
</dbReference>
<dbReference type="GO" id="GO:0051082">
    <property type="term" value="F:unfolded protein binding"/>
    <property type="evidence" value="ECO:0007669"/>
    <property type="project" value="TreeGrafter"/>
</dbReference>
<gene>
    <name evidence="10" type="ORF">PODLI_1B014779</name>
</gene>
<name>A0AA35JSL5_9SAUR</name>
<dbReference type="Pfam" id="PF08547">
    <property type="entry name" value="CIA30"/>
    <property type="match status" value="1"/>
</dbReference>
<comment type="subcellular location">
    <subcellularLocation>
        <location evidence="1">Mitochondrion</location>
    </subcellularLocation>
</comment>
<dbReference type="GO" id="GO:0005739">
    <property type="term" value="C:mitochondrion"/>
    <property type="evidence" value="ECO:0007669"/>
    <property type="project" value="UniProtKB-SubCell"/>
</dbReference>
<reference evidence="10" key="1">
    <citation type="submission" date="2022-12" db="EMBL/GenBank/DDBJ databases">
        <authorList>
            <person name="Alioto T."/>
            <person name="Alioto T."/>
            <person name="Gomez Garrido J."/>
        </authorList>
    </citation>
    <scope>NUCLEOTIDE SEQUENCE</scope>
</reference>
<dbReference type="EMBL" id="OX395126">
    <property type="protein sequence ID" value="CAI5763968.1"/>
    <property type="molecule type" value="Genomic_DNA"/>
</dbReference>
<evidence type="ECO:0000256" key="5">
    <source>
        <dbReference type="ARBA" id="ARBA00023186"/>
    </source>
</evidence>
<keyword evidence="5" id="KW-0143">Chaperone</keyword>
<proteinExistence type="inferred from homology"/>
<evidence type="ECO:0000256" key="7">
    <source>
        <dbReference type="ARBA" id="ARBA00031882"/>
    </source>
</evidence>
<organism evidence="10 11">
    <name type="scientific">Podarcis lilfordi</name>
    <name type="common">Lilford's wall lizard</name>
    <dbReference type="NCBI Taxonomy" id="74358"/>
    <lineage>
        <taxon>Eukaryota</taxon>
        <taxon>Metazoa</taxon>
        <taxon>Chordata</taxon>
        <taxon>Craniata</taxon>
        <taxon>Vertebrata</taxon>
        <taxon>Euteleostomi</taxon>
        <taxon>Lepidosauria</taxon>
        <taxon>Squamata</taxon>
        <taxon>Bifurcata</taxon>
        <taxon>Unidentata</taxon>
        <taxon>Episquamata</taxon>
        <taxon>Laterata</taxon>
        <taxon>Lacertibaenia</taxon>
        <taxon>Lacertidae</taxon>
        <taxon>Podarcis</taxon>
    </lineage>
</organism>
<comment type="subunit">
    <text evidence="8">Part of the mitochondrial complex I assembly/MCIA complex that comprises at least the core subunits TMEM126B, NDUFAF1, ECSIT and ACAD9 and complement subunits such as COA1 and TMEM186. Interacts with ECSIT. Interacts with ACAD9. At early stages of complex I assembly, it is found in intermediate subcomplexes that contain different subunits including NDUFB6, NDUFA6, NDUFA9, NDUFS3, NDUFS7, ND1, ND2 and ND3. Interacts with TMEM70 and TMEM242.</text>
</comment>
<accession>A0AA35JSL5</accession>
<dbReference type="GO" id="GO:0032981">
    <property type="term" value="P:mitochondrial respiratory chain complex I assembly"/>
    <property type="evidence" value="ECO:0007669"/>
    <property type="project" value="TreeGrafter"/>
</dbReference>
<evidence type="ECO:0000313" key="10">
    <source>
        <dbReference type="EMBL" id="CAI5763968.1"/>
    </source>
</evidence>